<evidence type="ECO:0000313" key="8">
    <source>
        <dbReference type="Proteomes" id="UP000002748"/>
    </source>
</evidence>
<evidence type="ECO:0000256" key="6">
    <source>
        <dbReference type="SAM" id="Phobius"/>
    </source>
</evidence>
<dbReference type="HOGENOM" id="CLU_001265_0_1_1"/>
<dbReference type="Proteomes" id="UP000002748">
    <property type="component" value="Unassembled WGS sequence"/>
</dbReference>
<proteinExistence type="predicted"/>
<feature type="transmembrane region" description="Helical" evidence="6">
    <location>
        <begin position="222"/>
        <end position="242"/>
    </location>
</feature>
<feature type="transmembrane region" description="Helical" evidence="6">
    <location>
        <begin position="188"/>
        <end position="210"/>
    </location>
</feature>
<dbReference type="SUPFAM" id="SSF103473">
    <property type="entry name" value="MFS general substrate transporter"/>
    <property type="match status" value="1"/>
</dbReference>
<comment type="subcellular location">
    <subcellularLocation>
        <location evidence="1">Membrane</location>
        <topology evidence="1">Multi-pass membrane protein</topology>
    </subcellularLocation>
</comment>
<evidence type="ECO:0000256" key="5">
    <source>
        <dbReference type="ARBA" id="ARBA00023136"/>
    </source>
</evidence>
<dbReference type="GeneID" id="25984535"/>
<dbReference type="GO" id="GO:0022857">
    <property type="term" value="F:transmembrane transporter activity"/>
    <property type="evidence" value="ECO:0007669"/>
    <property type="project" value="InterPro"/>
</dbReference>
<evidence type="ECO:0000256" key="2">
    <source>
        <dbReference type="ARBA" id="ARBA00022448"/>
    </source>
</evidence>
<evidence type="ECO:0000256" key="4">
    <source>
        <dbReference type="ARBA" id="ARBA00022989"/>
    </source>
</evidence>
<dbReference type="AlphaFoldDB" id="J6EYW8"/>
<dbReference type="InterPro" id="IPR011701">
    <property type="entry name" value="MFS"/>
</dbReference>
<name>J6EYW8_TRIAS</name>
<keyword evidence="2" id="KW-0813">Transport</keyword>
<feature type="transmembrane region" description="Helical" evidence="6">
    <location>
        <begin position="355"/>
        <end position="374"/>
    </location>
</feature>
<dbReference type="OrthoDB" id="2985014at2759"/>
<dbReference type="PANTHER" id="PTHR43791:SF36">
    <property type="entry name" value="TRANSPORTER, PUTATIVE (AFU_ORTHOLOGUE AFUA_6G08340)-RELATED"/>
    <property type="match status" value="1"/>
</dbReference>
<keyword evidence="4 6" id="KW-1133">Transmembrane helix</keyword>
<keyword evidence="5 6" id="KW-0472">Membrane</keyword>
<dbReference type="GO" id="GO:0016020">
    <property type="term" value="C:membrane"/>
    <property type="evidence" value="ECO:0007669"/>
    <property type="project" value="UniProtKB-SubCell"/>
</dbReference>
<protein>
    <recommendedName>
        <fullName evidence="9">Major facilitator superfamily (MFS) profile domain-containing protein</fullName>
    </recommendedName>
</protein>
<feature type="transmembrane region" description="Helical" evidence="6">
    <location>
        <begin position="99"/>
        <end position="119"/>
    </location>
</feature>
<dbReference type="RefSeq" id="XP_014181119.1">
    <property type="nucleotide sequence ID" value="XM_014325644.1"/>
</dbReference>
<feature type="transmembrane region" description="Helical" evidence="6">
    <location>
        <begin position="291"/>
        <end position="311"/>
    </location>
</feature>
<dbReference type="Gene3D" id="1.20.1250.20">
    <property type="entry name" value="MFS general substrate transporter like domains"/>
    <property type="match status" value="2"/>
</dbReference>
<dbReference type="KEGG" id="tasa:A1Q1_01021"/>
<dbReference type="EMBL" id="ALBS01000145">
    <property type="protein sequence ID" value="EJT49869.1"/>
    <property type="molecule type" value="Genomic_DNA"/>
</dbReference>
<evidence type="ECO:0008006" key="9">
    <source>
        <dbReference type="Google" id="ProtNLM"/>
    </source>
</evidence>
<dbReference type="InterPro" id="IPR036259">
    <property type="entry name" value="MFS_trans_sf"/>
</dbReference>
<feature type="transmembrane region" description="Helical" evidence="6">
    <location>
        <begin position="386"/>
        <end position="408"/>
    </location>
</feature>
<dbReference type="PANTHER" id="PTHR43791">
    <property type="entry name" value="PERMEASE-RELATED"/>
    <property type="match status" value="1"/>
</dbReference>
<keyword evidence="3 6" id="KW-0812">Transmembrane</keyword>
<dbReference type="FunFam" id="1.20.1250.20:FF:000013">
    <property type="entry name" value="MFS general substrate transporter"/>
    <property type="match status" value="1"/>
</dbReference>
<reference evidence="7 8" key="1">
    <citation type="journal article" date="2012" name="Eukaryot. Cell">
        <title>Draft genome sequence of CBS 2479, the standard type strain of Trichosporon asahii.</title>
        <authorList>
            <person name="Yang R.Y."/>
            <person name="Li H.T."/>
            <person name="Zhu H."/>
            <person name="Zhou G.P."/>
            <person name="Wang M."/>
            <person name="Wang L."/>
        </authorList>
    </citation>
    <scope>NUCLEOTIDE SEQUENCE [LARGE SCALE GENOMIC DNA]</scope>
    <source>
        <strain evidence="8">ATCC 90039 / CBS 2479 / JCM 2466 / KCTC 7840 / NCYC 2677 / UAMH 7654</strain>
    </source>
</reference>
<comment type="caution">
    <text evidence="7">The sequence shown here is derived from an EMBL/GenBank/DDBJ whole genome shotgun (WGS) entry which is preliminary data.</text>
</comment>
<evidence type="ECO:0000256" key="3">
    <source>
        <dbReference type="ARBA" id="ARBA00022692"/>
    </source>
</evidence>
<feature type="transmembrane region" description="Helical" evidence="6">
    <location>
        <begin position="420"/>
        <end position="442"/>
    </location>
</feature>
<feature type="transmembrane region" description="Helical" evidence="6">
    <location>
        <begin position="454"/>
        <end position="474"/>
    </location>
</feature>
<sequence length="511" mass="55821">MTKHVQMTEPEPVDEKELQQVQHFDLQPTGTNVTDTDKGSFAHSTEGDAFKAGHSAAERKLLWKMAYLDRGNLANAKLAASDNSPGLLEDVLAGKDQNYSIALSCFFITYIVLSIPGTLMAKHFLPSRTIACGSAIWAIAATCQAATKNPAGLYVCRLFVGVGESHFGQAMALHLSYWYTKRDLARRIGFFISAGAVSGAFGGLISFGVTSIKHAKIANWRILFLIEGCPSVILAICVALFMPTRPETSKFLTEDERTLCLTRLNAQNSPDAKLGIQKAGVIRCLTDWKTYVVSIMYSCMNLTLGSVGGFLPTIIKNFGYTNARAQLMTVPPYAVALVFMLLLTTFSDRRQTRGIPVMVPFALGIIGWAVLLTVPPTHGTQAMWSGRYFACCCIVTAGYTNIPLIMAWQSANTGNESQRATSLGMLNTIGQCLSVLAAFLFPKDESPKFTKGCIVNLSFQCLGLVIALCMTCWYRYENKVRDRAEGGRPPAGTPLETLEYHDLAAGFRYTP</sequence>
<organism evidence="7 8">
    <name type="scientific">Trichosporon asahii var. asahii (strain ATCC 90039 / CBS 2479 / JCM 2466 / KCTC 7840 / NBRC 103889/ NCYC 2677 / UAMH 7654)</name>
    <name type="common">Yeast</name>
    <dbReference type="NCBI Taxonomy" id="1186058"/>
    <lineage>
        <taxon>Eukaryota</taxon>
        <taxon>Fungi</taxon>
        <taxon>Dikarya</taxon>
        <taxon>Basidiomycota</taxon>
        <taxon>Agaricomycotina</taxon>
        <taxon>Tremellomycetes</taxon>
        <taxon>Trichosporonales</taxon>
        <taxon>Trichosporonaceae</taxon>
        <taxon>Trichosporon</taxon>
    </lineage>
</organism>
<feature type="transmembrane region" description="Helical" evidence="6">
    <location>
        <begin position="323"/>
        <end position="343"/>
    </location>
</feature>
<accession>J6EYW8</accession>
<evidence type="ECO:0000256" key="1">
    <source>
        <dbReference type="ARBA" id="ARBA00004141"/>
    </source>
</evidence>
<dbReference type="VEuPathDB" id="FungiDB:A1Q1_01021"/>
<dbReference type="Pfam" id="PF07690">
    <property type="entry name" value="MFS_1"/>
    <property type="match status" value="1"/>
</dbReference>
<gene>
    <name evidence="7" type="ORF">A1Q1_01021</name>
</gene>
<evidence type="ECO:0000313" key="7">
    <source>
        <dbReference type="EMBL" id="EJT49869.1"/>
    </source>
</evidence>